<reference evidence="2 3" key="1">
    <citation type="journal article" date="2016" name="PLoS ONE">
        <title>Sequence Assembly of Yarrowia lipolytica Strain W29/CLIB89 Shows Transposable Element Diversity.</title>
        <authorList>
            <person name="Magnan C."/>
            <person name="Yu J."/>
            <person name="Chang I."/>
            <person name="Jahn E."/>
            <person name="Kanomata Y."/>
            <person name="Wu J."/>
            <person name="Zeller M."/>
            <person name="Oakes M."/>
            <person name="Baldi P."/>
            <person name="Sandmeyer S."/>
        </authorList>
    </citation>
    <scope>NUCLEOTIDE SEQUENCE [LARGE SCALE GENOMIC DNA]</scope>
    <source>
        <strain evidence="3">CLIB89(W29)</strain>
    </source>
</reference>
<feature type="compositionally biased region" description="Low complexity" evidence="1">
    <location>
        <begin position="43"/>
        <end position="54"/>
    </location>
</feature>
<dbReference type="GeneID" id="2907975"/>
<accession>A0A1D8NP50</accession>
<feature type="compositionally biased region" description="Basic and acidic residues" evidence="1">
    <location>
        <begin position="827"/>
        <end position="838"/>
    </location>
</feature>
<sequence>MSHGAGGYINGVVSDNKTPSPSQPPVHVPKRKPVHRKPVGVDSNSTTPSASPNPQTGSPLLGPPIIPYGAASATGTPSAAPGTPPAAAKKQYRYSSLLDPEPTSPKPATSERRAVSEARKVPPLQTTSAGGLSGAINFSKPVSPASQHAQQGVGFGRAQASQSSTAQPPPSLPPKVPVTSTHNPYSGTPELKQASFGYQASQFASPAAAPYATNGTSPKQHDSTSRNYSASSRPPVPNTSYSTPVAPSTPKNNGPGGNVPGGSAHGSTSASSQQSPPYPVPANTSSYGSASNTTRQPSAASTTTSSSKSTLPYPVPTPAATKPTPQTPPVQSAYKFDSPQVEVKPVAKPAVSKPAMPPIPKTTINTCPPAMPPVPKTNIQKPIPTPAPVAPAVTKAPVPAPASAPTPAAAPIYQPSHHLPPRSPSPDSDYQHSPPRRTLRVVNDFSSSSDEDEPTPAKAAPPVPTVTKTPAGPREYPLTNRMSHLEINDGNHLDPFTPAAPLRIHKKSNSSTSNPSFDFATRESFYATPSGSTDDISQEYVTNESYLNSQRGGVDNNNRSMSSMFTGNHSYDSGSSHSTRPMSGEDLLAEHHLQPQYTHESAIDPFDPSFDPHNPAYEPRTSYEHPEPPSPQTPAIPEGVAFDGSAFGGGAVIGGSVAPVLLDPSINIPDPTEYGAFDVGAPLVPSVTNMSTGTATSMPGLQGAPSIISTTSQVSQKGRISNSDYPALGVESQYVRALRKRTASAWCEVPSKVWGLPLGISDKAGKKFNKNMDMRYAAGLKRTMDIRHSHLKPRLLASEVDDDDGKRSSSHTDMPSSMHAPSIHSMSRFDNRSIISHDDDVDGRSSVSLVSAPQESTPPPAVPASRGRAASDSSQESVQEVRRIHLFVANPDSD</sequence>
<dbReference type="InterPro" id="IPR051425">
    <property type="entry name" value="Formin_Homology"/>
</dbReference>
<dbReference type="VEuPathDB" id="FungiDB:YALI0_F19096g"/>
<dbReference type="PANTHER" id="PTHR45725">
    <property type="entry name" value="FORMIN HOMOLOGY 2 FAMILY MEMBER"/>
    <property type="match status" value="1"/>
</dbReference>
<feature type="compositionally biased region" description="Gly residues" evidence="1">
    <location>
        <begin position="254"/>
        <end position="264"/>
    </location>
</feature>
<feature type="compositionally biased region" description="Polar residues" evidence="1">
    <location>
        <begin position="845"/>
        <end position="855"/>
    </location>
</feature>
<dbReference type="eggNOG" id="ENOG502SXPJ">
    <property type="taxonomic scope" value="Eukaryota"/>
</dbReference>
<protein>
    <submittedName>
        <fullName evidence="2">Uncharacterized protein</fullName>
    </submittedName>
</protein>
<feature type="compositionally biased region" description="Pro residues" evidence="1">
    <location>
        <begin position="167"/>
        <end position="176"/>
    </location>
</feature>
<organism evidence="2 3">
    <name type="scientific">Yarrowia lipolytica</name>
    <name type="common">Candida lipolytica</name>
    <dbReference type="NCBI Taxonomy" id="4952"/>
    <lineage>
        <taxon>Eukaryota</taxon>
        <taxon>Fungi</taxon>
        <taxon>Dikarya</taxon>
        <taxon>Ascomycota</taxon>
        <taxon>Saccharomycotina</taxon>
        <taxon>Dipodascomycetes</taxon>
        <taxon>Dipodascales</taxon>
        <taxon>Dipodascales incertae sedis</taxon>
        <taxon>Yarrowia</taxon>
    </lineage>
</organism>
<proteinExistence type="predicted"/>
<dbReference type="KEGG" id="yli:2907975"/>
<feature type="region of interest" description="Disordered" evidence="1">
    <location>
        <begin position="791"/>
        <end position="881"/>
    </location>
</feature>
<feature type="compositionally biased region" description="Low complexity" evidence="1">
    <location>
        <begin position="198"/>
        <end position="212"/>
    </location>
</feature>
<feature type="compositionally biased region" description="Basic and acidic residues" evidence="1">
    <location>
        <begin position="109"/>
        <end position="120"/>
    </location>
</feature>
<dbReference type="VEuPathDB" id="FungiDB:YALI1_F25496g"/>
<evidence type="ECO:0000256" key="1">
    <source>
        <dbReference type="SAM" id="MobiDB-lite"/>
    </source>
</evidence>
<feature type="compositionally biased region" description="Low complexity" evidence="1">
    <location>
        <begin position="293"/>
        <end position="324"/>
    </location>
</feature>
<feature type="region of interest" description="Disordered" evidence="1">
    <location>
        <begin position="597"/>
        <end position="641"/>
    </location>
</feature>
<dbReference type="PANTHER" id="PTHR45725:SF18">
    <property type="entry name" value="ORC1-LIKE AAA ATPASE DOMAIN-CONTAINING PROTEIN"/>
    <property type="match status" value="1"/>
</dbReference>
<feature type="compositionally biased region" description="Polar residues" evidence="1">
    <location>
        <begin position="546"/>
        <end position="581"/>
    </location>
</feature>
<feature type="compositionally biased region" description="Low complexity" evidence="1">
    <location>
        <begin position="265"/>
        <end position="275"/>
    </location>
</feature>
<evidence type="ECO:0000313" key="3">
    <source>
        <dbReference type="Proteomes" id="UP000182444"/>
    </source>
</evidence>
<feature type="region of interest" description="Disordered" evidence="1">
    <location>
        <begin position="1"/>
        <end position="477"/>
    </location>
</feature>
<feature type="region of interest" description="Disordered" evidence="1">
    <location>
        <begin position="546"/>
        <end position="583"/>
    </location>
</feature>
<feature type="compositionally biased region" description="Basic residues" evidence="1">
    <location>
        <begin position="28"/>
        <end position="38"/>
    </location>
</feature>
<evidence type="ECO:0000313" key="2">
    <source>
        <dbReference type="EMBL" id="AOW07406.1"/>
    </source>
</evidence>
<dbReference type="RefSeq" id="XP_505606.3">
    <property type="nucleotide sequence ID" value="XM_505606.3"/>
</dbReference>
<name>A0A1D8NP50_YARLL</name>
<dbReference type="EMBL" id="CP017558">
    <property type="protein sequence ID" value="AOW07406.1"/>
    <property type="molecule type" value="Genomic_DNA"/>
</dbReference>
<feature type="compositionally biased region" description="Low complexity" evidence="1">
    <location>
        <begin position="69"/>
        <end position="88"/>
    </location>
</feature>
<feature type="compositionally biased region" description="Low complexity" evidence="1">
    <location>
        <begin position="405"/>
        <end position="417"/>
    </location>
</feature>
<feature type="compositionally biased region" description="Polar residues" evidence="1">
    <location>
        <begin position="283"/>
        <end position="292"/>
    </location>
</feature>
<feature type="compositionally biased region" description="Polar residues" evidence="1">
    <location>
        <begin position="225"/>
        <end position="246"/>
    </location>
</feature>
<gene>
    <name evidence="2" type="ORF">YALI1_F25496g</name>
</gene>
<dbReference type="AlphaFoldDB" id="A0A1D8NP50"/>
<dbReference type="Proteomes" id="UP000182444">
    <property type="component" value="Chromosome 1F"/>
</dbReference>